<comment type="caution">
    <text evidence="2">The sequence shown here is derived from an EMBL/GenBank/DDBJ whole genome shotgun (WGS) entry which is preliminary data.</text>
</comment>
<proteinExistence type="predicted"/>
<evidence type="ECO:0000256" key="1">
    <source>
        <dbReference type="SAM" id="MobiDB-lite"/>
    </source>
</evidence>
<accession>A0AAV0R8S9</accession>
<feature type="compositionally biased region" description="Basic and acidic residues" evidence="1">
    <location>
        <begin position="1"/>
        <end position="27"/>
    </location>
</feature>
<gene>
    <name evidence="2" type="ORF">LITE_LOCUS46964</name>
</gene>
<organism evidence="2 3">
    <name type="scientific">Linum tenue</name>
    <dbReference type="NCBI Taxonomy" id="586396"/>
    <lineage>
        <taxon>Eukaryota</taxon>
        <taxon>Viridiplantae</taxon>
        <taxon>Streptophyta</taxon>
        <taxon>Embryophyta</taxon>
        <taxon>Tracheophyta</taxon>
        <taxon>Spermatophyta</taxon>
        <taxon>Magnoliopsida</taxon>
        <taxon>eudicotyledons</taxon>
        <taxon>Gunneridae</taxon>
        <taxon>Pentapetalae</taxon>
        <taxon>rosids</taxon>
        <taxon>fabids</taxon>
        <taxon>Malpighiales</taxon>
        <taxon>Linaceae</taxon>
        <taxon>Linum</taxon>
    </lineage>
</organism>
<protein>
    <submittedName>
        <fullName evidence="2">Uncharacterized protein</fullName>
    </submittedName>
</protein>
<sequence>MENHRERHCEFSSRKFTERRRKTESQKAKRKKTAAVSSSLTAVENGAHWAIWVADRLSVRRPNSAFEPNLKAQSISFRLFPNPYAFTLLNELQTTMAMAKWWRGEESERRRNSIRRCVFMHSLISPHRTIQAIPLDATASRVAERDRTKKVGFRRWFSPEICSILRLQEAVVDDGEEAKCKPSLIRWNHLSLFRLELLIQLLQLKLSMQLLVKDSKRRRSDDFNSQQFWVTHLLLLELMTTGFQLLMSNIVANLENHEKAVLSVANARTGATDLVANLSNCTNIGAVIELIMRYAKTIEELRGCLQSEAMLNHMPPIDHDSKSSTELQLS</sequence>
<evidence type="ECO:0000313" key="2">
    <source>
        <dbReference type="EMBL" id="CAI0553775.1"/>
    </source>
</evidence>
<dbReference type="Proteomes" id="UP001154282">
    <property type="component" value="Unassembled WGS sequence"/>
</dbReference>
<feature type="region of interest" description="Disordered" evidence="1">
    <location>
        <begin position="1"/>
        <end position="33"/>
    </location>
</feature>
<reference evidence="2" key="1">
    <citation type="submission" date="2022-08" db="EMBL/GenBank/DDBJ databases">
        <authorList>
            <person name="Gutierrez-Valencia J."/>
        </authorList>
    </citation>
    <scope>NUCLEOTIDE SEQUENCE</scope>
</reference>
<keyword evidence="3" id="KW-1185">Reference proteome</keyword>
<dbReference type="AlphaFoldDB" id="A0AAV0R8S9"/>
<evidence type="ECO:0000313" key="3">
    <source>
        <dbReference type="Proteomes" id="UP001154282"/>
    </source>
</evidence>
<dbReference type="EMBL" id="CAMGYJ010000010">
    <property type="protein sequence ID" value="CAI0553775.1"/>
    <property type="molecule type" value="Genomic_DNA"/>
</dbReference>
<name>A0AAV0R8S9_9ROSI</name>